<organism evidence="1 2">
    <name type="scientific">Naganishia onofrii</name>
    <dbReference type="NCBI Taxonomy" id="1851511"/>
    <lineage>
        <taxon>Eukaryota</taxon>
        <taxon>Fungi</taxon>
        <taxon>Dikarya</taxon>
        <taxon>Basidiomycota</taxon>
        <taxon>Agaricomycotina</taxon>
        <taxon>Tremellomycetes</taxon>
        <taxon>Filobasidiales</taxon>
        <taxon>Filobasidiaceae</taxon>
        <taxon>Naganishia</taxon>
    </lineage>
</organism>
<name>A0ACC2XUP1_9TREE</name>
<protein>
    <submittedName>
        <fullName evidence="1">Uncharacterized protein</fullName>
    </submittedName>
</protein>
<proteinExistence type="predicted"/>
<dbReference type="EMBL" id="JASBWV010000005">
    <property type="protein sequence ID" value="KAJ9126407.1"/>
    <property type="molecule type" value="Genomic_DNA"/>
</dbReference>
<gene>
    <name evidence="1" type="ORF">QFC24_002146</name>
</gene>
<comment type="caution">
    <text evidence="1">The sequence shown here is derived from an EMBL/GenBank/DDBJ whole genome shotgun (WGS) entry which is preliminary data.</text>
</comment>
<sequence>MSLSAEILPKQLEEAVAKHGIPVANAHATTTPILTSFLTLLSSANPPIPISQVCLLDSKAERVLSPEDGEEGVFKYFLLVGF</sequence>
<reference evidence="1" key="1">
    <citation type="submission" date="2023-04" db="EMBL/GenBank/DDBJ databases">
        <title>Draft Genome sequencing of Naganishia species isolated from polar environments using Oxford Nanopore Technology.</title>
        <authorList>
            <person name="Leo P."/>
            <person name="Venkateswaran K."/>
        </authorList>
    </citation>
    <scope>NUCLEOTIDE SEQUENCE</scope>
    <source>
        <strain evidence="1">DBVPG 5303</strain>
    </source>
</reference>
<dbReference type="Proteomes" id="UP001234202">
    <property type="component" value="Unassembled WGS sequence"/>
</dbReference>
<evidence type="ECO:0000313" key="1">
    <source>
        <dbReference type="EMBL" id="KAJ9126407.1"/>
    </source>
</evidence>
<evidence type="ECO:0000313" key="2">
    <source>
        <dbReference type="Proteomes" id="UP001234202"/>
    </source>
</evidence>
<accession>A0ACC2XUP1</accession>
<keyword evidence="2" id="KW-1185">Reference proteome</keyword>